<feature type="compositionally biased region" description="Basic and acidic residues" evidence="8">
    <location>
        <begin position="481"/>
        <end position="501"/>
    </location>
</feature>
<evidence type="ECO:0000256" key="3">
    <source>
        <dbReference type="ARBA" id="ARBA00022695"/>
    </source>
</evidence>
<evidence type="ECO:0000256" key="1">
    <source>
        <dbReference type="ARBA" id="ARBA00012493"/>
    </source>
</evidence>
<reference evidence="12 13" key="1">
    <citation type="journal article" date="2016" name="G3 (Bethesda)">
        <title>First Draft Assembly and Annotation of the Genome of a California Endemic Oak Quercus lobata Nee (Fagaceae).</title>
        <authorList>
            <person name="Sork V.L."/>
            <person name="Fitz-Gibbon S.T."/>
            <person name="Puiu D."/>
            <person name="Crepeau M."/>
            <person name="Gugger P.F."/>
            <person name="Sherman R."/>
            <person name="Stevens K."/>
            <person name="Langley C.H."/>
            <person name="Pellegrini M."/>
            <person name="Salzberg S.L."/>
        </authorList>
    </citation>
    <scope>NUCLEOTIDE SEQUENCE [LARGE SCALE GENOMIC DNA]</scope>
    <source>
        <strain evidence="12 13">cv. SW786</strain>
    </source>
</reference>
<dbReference type="Proteomes" id="UP000594261">
    <property type="component" value="Chromosome 9"/>
</dbReference>
<evidence type="ECO:0000256" key="2">
    <source>
        <dbReference type="ARBA" id="ARBA00022679"/>
    </source>
</evidence>
<evidence type="ECO:0000313" key="13">
    <source>
        <dbReference type="Proteomes" id="UP000594261"/>
    </source>
</evidence>
<dbReference type="EnsemblPlants" id="QL09p053650:mrna">
    <property type="protein sequence ID" value="QL09p053650:mrna"/>
    <property type="gene ID" value="QL09p053650"/>
</dbReference>
<evidence type="ECO:0000256" key="7">
    <source>
        <dbReference type="ARBA" id="ARBA00022918"/>
    </source>
</evidence>
<dbReference type="EC" id="2.7.7.49" evidence="1"/>
<dbReference type="FunFam" id="3.30.70.270:FF:000020">
    <property type="entry name" value="Transposon Tf2-6 polyprotein-like Protein"/>
    <property type="match status" value="1"/>
</dbReference>
<sequence>MGETGDDSKTLRELFSPITTNPPSCIVLLATTAAHFELKPQIIHLLPTFHGLNREDPYMHVKDFLEICATCKFQNFIDDSIRLRLFPFSLKDKAKAWLNSLSPGSITSWELLVTKFLSKFFPMAKTNALRREIANFYQDEQEKFYESWERFKDLILKCPHHGFETWRLVQYFYNGLTQTNRNMIKSMNGGGFLSLVDDEAYKFLENFSESSQQWDFSNRKERCAPAIKKGGLYEVSEDLDIKARLDNLTRKVEALALGRGMNSVNQVQSETCSICASPMHTTQMCPSAAGYPDFYAEQANALNNYGKPFASPFSETYNPNWRNHPNFSWRPSQPPTNVGGQQVHQQSQFRPPTQAYPPIPQSTPQFVAPPRQQPSLEESLKTFMQSTSQAIQEMKSSTHLNTQAISKLENQVGQLATQVGEREKGKFPSQPIPNPKGEYAINGSSSSTHGQEHVQSITTLRSGKQVDNQVKMPEVEDDENIVLKEKGTHSSHDDHRDKKDNPPATPIQDLNSPLDKRFVPKAPFPQRLISPQKSAQFGDILEVFKQVQINIPFLDAIQQVPAYAKFLKDLVTMKRKTNVPKKAFLTEQVSSIIQNKYPVKCKDPGSPTISCRIGDHLIERALLDLGASVNLLPYSVYLQLGLGDLKPTTMTLQLADRSVKIPRVLDNEDICEVDMIESLVHDTLLQSSYEDPLEACLNLFGCNFDVEHSIEEVNALLDSVPLLSTDSWQPKVIPLPLSSSPSPSIVEPPKLELKPLPDTLKYAFLGSSETLPVIIASDLDDLRERQLISVLQEHKEAIGWSIADIMGISPSVVMHRIHLEENAKTSREPQRRLNPIMQEVVRAEVLKLLDVGIIYPISDSNWVSPVQVVPKKSGITVVKNEDDQLVPTRVQTGWRVCIDYRKLNAMTRKDHFPLPFIDQMLERLAGHACYCFLDGYSGYNQIPIAPEAQEKTTFTCPFGTFAYRRMPFGLCNAPGTFQRCMISIFSDMVGRFLEVFMDDFSVFGSTFEECLHHLSLVLVRCKEKNLVLNWEKCHFMVRKGIVLGHVISESGIEVDKAKIDLISNLPPPQSVKEIRSFLGHAGFYRRFIKDFSKISRPLCNLLAKDAPFVFDDECLHAFKRLKTELTSAPIIQPPDWKVPFEIMCDASDYAIGAVLGQRVGKVPHVIYYASKTLNDAQMNYSTTEKELLAIVFALDKFRSYLLGSKVLIYLDHAALKYLFSKKDAKARLIRWILLLQEFDLEIRDKKGTENVVADHLSRLIVEHTDDSLPILESFPDEQLLHVSQRPWYADIANYLVTNQMPSHWTKQDMSKFLAEVKYFF</sequence>
<evidence type="ECO:0000259" key="11">
    <source>
        <dbReference type="Pfam" id="PF17917"/>
    </source>
</evidence>
<feature type="region of interest" description="Disordered" evidence="8">
    <location>
        <begin position="419"/>
        <end position="516"/>
    </location>
</feature>
<dbReference type="InterPro" id="IPR043128">
    <property type="entry name" value="Rev_trsase/Diguanyl_cyclase"/>
</dbReference>
<dbReference type="EMBL" id="LRBV02000009">
    <property type="status" value="NOT_ANNOTATED_CDS"/>
    <property type="molecule type" value="Genomic_DNA"/>
</dbReference>
<dbReference type="PANTHER" id="PTHR37984">
    <property type="entry name" value="PROTEIN CBG26694"/>
    <property type="match status" value="1"/>
</dbReference>
<evidence type="ECO:0000313" key="12">
    <source>
        <dbReference type="EnsemblPlants" id="QL09p053650:mrna"/>
    </source>
</evidence>
<dbReference type="Gramene" id="QL09p053650:mrna">
    <property type="protein sequence ID" value="QL09p053650:mrna"/>
    <property type="gene ID" value="QL09p053650"/>
</dbReference>
<dbReference type="InterPro" id="IPR041373">
    <property type="entry name" value="RT_RNaseH"/>
</dbReference>
<dbReference type="GO" id="GO:0016787">
    <property type="term" value="F:hydrolase activity"/>
    <property type="evidence" value="ECO:0007669"/>
    <property type="project" value="UniProtKB-KW"/>
</dbReference>
<dbReference type="Pfam" id="PF17917">
    <property type="entry name" value="RT_RNaseH"/>
    <property type="match status" value="1"/>
</dbReference>
<dbReference type="GO" id="GO:0004519">
    <property type="term" value="F:endonuclease activity"/>
    <property type="evidence" value="ECO:0007669"/>
    <property type="project" value="UniProtKB-KW"/>
</dbReference>
<dbReference type="InParanoid" id="A0A7N2MKM9"/>
<evidence type="ECO:0000259" key="10">
    <source>
        <dbReference type="Pfam" id="PF03732"/>
    </source>
</evidence>
<evidence type="ECO:0000256" key="8">
    <source>
        <dbReference type="SAM" id="MobiDB-lite"/>
    </source>
</evidence>
<reference evidence="12" key="2">
    <citation type="submission" date="2021-01" db="UniProtKB">
        <authorList>
            <consortium name="EnsemblPlants"/>
        </authorList>
    </citation>
    <scope>IDENTIFICATION</scope>
</reference>
<dbReference type="InterPro" id="IPR021109">
    <property type="entry name" value="Peptidase_aspartic_dom_sf"/>
</dbReference>
<feature type="domain" description="Retrotransposon gag" evidence="10">
    <location>
        <begin position="84"/>
        <end position="177"/>
    </location>
</feature>
<proteinExistence type="predicted"/>
<dbReference type="Gene3D" id="2.40.70.10">
    <property type="entry name" value="Acid Proteases"/>
    <property type="match status" value="1"/>
</dbReference>
<dbReference type="CDD" id="cd09274">
    <property type="entry name" value="RNase_HI_RT_Ty3"/>
    <property type="match status" value="1"/>
</dbReference>
<dbReference type="InterPro" id="IPR000477">
    <property type="entry name" value="RT_dom"/>
</dbReference>
<dbReference type="SUPFAM" id="SSF56672">
    <property type="entry name" value="DNA/RNA polymerases"/>
    <property type="match status" value="1"/>
</dbReference>
<dbReference type="Pfam" id="PF03732">
    <property type="entry name" value="Retrotrans_gag"/>
    <property type="match status" value="1"/>
</dbReference>
<dbReference type="Gene3D" id="3.30.70.270">
    <property type="match status" value="2"/>
</dbReference>
<feature type="region of interest" description="Disordered" evidence="8">
    <location>
        <begin position="326"/>
        <end position="375"/>
    </location>
</feature>
<protein>
    <recommendedName>
        <fullName evidence="1">RNA-directed DNA polymerase</fullName>
        <ecNumber evidence="1">2.7.7.49</ecNumber>
    </recommendedName>
</protein>
<feature type="compositionally biased region" description="Polar residues" evidence="8">
    <location>
        <begin position="326"/>
        <end position="351"/>
    </location>
</feature>
<dbReference type="Gene3D" id="3.10.10.10">
    <property type="entry name" value="HIV Type 1 Reverse Transcriptase, subunit A, domain 1"/>
    <property type="match status" value="1"/>
</dbReference>
<evidence type="ECO:0000259" key="9">
    <source>
        <dbReference type="Pfam" id="PF00078"/>
    </source>
</evidence>
<evidence type="ECO:0000256" key="5">
    <source>
        <dbReference type="ARBA" id="ARBA00022759"/>
    </source>
</evidence>
<feature type="domain" description="Reverse transcriptase RNase H-like" evidence="11">
    <location>
        <begin position="1135"/>
        <end position="1238"/>
    </location>
</feature>
<dbReference type="Pfam" id="PF00078">
    <property type="entry name" value="RVT_1"/>
    <property type="match status" value="1"/>
</dbReference>
<feature type="compositionally biased region" description="Polar residues" evidence="8">
    <location>
        <begin position="442"/>
        <end position="468"/>
    </location>
</feature>
<accession>A0A7N2MKM9</accession>
<evidence type="ECO:0000256" key="6">
    <source>
        <dbReference type="ARBA" id="ARBA00022801"/>
    </source>
</evidence>
<keyword evidence="6" id="KW-0378">Hydrolase</keyword>
<dbReference type="GO" id="GO:0003964">
    <property type="term" value="F:RNA-directed DNA polymerase activity"/>
    <property type="evidence" value="ECO:0007669"/>
    <property type="project" value="UniProtKB-KW"/>
</dbReference>
<dbReference type="PANTHER" id="PTHR37984:SF5">
    <property type="entry name" value="PROTEIN NYNRIN-LIKE"/>
    <property type="match status" value="1"/>
</dbReference>
<keyword evidence="5" id="KW-0255">Endonuclease</keyword>
<dbReference type="CDD" id="cd01647">
    <property type="entry name" value="RT_LTR"/>
    <property type="match status" value="1"/>
</dbReference>
<dbReference type="CDD" id="cd00303">
    <property type="entry name" value="retropepsin_like"/>
    <property type="match status" value="1"/>
</dbReference>
<organism evidence="12 13">
    <name type="scientific">Quercus lobata</name>
    <name type="common">Valley oak</name>
    <dbReference type="NCBI Taxonomy" id="97700"/>
    <lineage>
        <taxon>Eukaryota</taxon>
        <taxon>Viridiplantae</taxon>
        <taxon>Streptophyta</taxon>
        <taxon>Embryophyta</taxon>
        <taxon>Tracheophyta</taxon>
        <taxon>Spermatophyta</taxon>
        <taxon>Magnoliopsida</taxon>
        <taxon>eudicotyledons</taxon>
        <taxon>Gunneridae</taxon>
        <taxon>Pentapetalae</taxon>
        <taxon>rosids</taxon>
        <taxon>fabids</taxon>
        <taxon>Fagales</taxon>
        <taxon>Fagaceae</taxon>
        <taxon>Quercus</taxon>
    </lineage>
</organism>
<dbReference type="InterPro" id="IPR043502">
    <property type="entry name" value="DNA/RNA_pol_sf"/>
</dbReference>
<keyword evidence="4" id="KW-0540">Nuclease</keyword>
<dbReference type="InterPro" id="IPR050951">
    <property type="entry name" value="Retrovirus_Pol_polyprotein"/>
</dbReference>
<evidence type="ECO:0000256" key="4">
    <source>
        <dbReference type="ARBA" id="ARBA00022722"/>
    </source>
</evidence>
<dbReference type="FunFam" id="3.10.20.370:FF:000001">
    <property type="entry name" value="Retrovirus-related Pol polyprotein from transposon 17.6-like protein"/>
    <property type="match status" value="1"/>
</dbReference>
<keyword evidence="2" id="KW-0808">Transferase</keyword>
<feature type="domain" description="Reverse transcriptase" evidence="9">
    <location>
        <begin position="891"/>
        <end position="1046"/>
    </location>
</feature>
<keyword evidence="13" id="KW-1185">Reference proteome</keyword>
<dbReference type="OMA" id="SASICPW"/>
<name>A0A7N2MKM9_QUELO</name>
<keyword evidence="7" id="KW-0695">RNA-directed DNA polymerase</keyword>
<keyword evidence="3" id="KW-0548">Nucleotidyltransferase</keyword>
<dbReference type="InterPro" id="IPR005162">
    <property type="entry name" value="Retrotrans_gag_dom"/>
</dbReference>